<proteinExistence type="predicted"/>
<dbReference type="WBParaSite" id="ECPE_0000016701-mRNA-1">
    <property type="protein sequence ID" value="ECPE_0000016701-mRNA-1"/>
    <property type="gene ID" value="ECPE_0000016701"/>
</dbReference>
<name>A0A182ZZN3_9TREM</name>
<dbReference type="AlphaFoldDB" id="A0A182ZZN3"/>
<evidence type="ECO:0000313" key="1">
    <source>
        <dbReference type="WBParaSite" id="ECPE_0000016701-mRNA-1"/>
    </source>
</evidence>
<sequence>LAIGEQVNHAHTEVFKINWCRHDVHRFFVFKYVICSHYPLDIGKYQTAIIAYAPLPTSELNLATPVNQIEQRLSKAFAIAHANSIKNYSSGLIPSLEIYEAKVAQMRLLRERNKLELTFFVKKEQDYISAIEVMQTFARMSLQELAIILGIQLVQKPQNHNVTVLTGYINDSDKIPETQEICHKFYDLEAYNEVDDFLWIIGARWVQLTQQTTMLKYSRIVLGKSKSVDHISLTPKILNSDFPSRRDCTLAWFDGLRASMALRAIQDGFSQP</sequence>
<organism evidence="1">
    <name type="scientific">Echinostoma caproni</name>
    <dbReference type="NCBI Taxonomy" id="27848"/>
    <lineage>
        <taxon>Eukaryota</taxon>
        <taxon>Metazoa</taxon>
        <taxon>Spiralia</taxon>
        <taxon>Lophotrochozoa</taxon>
        <taxon>Platyhelminthes</taxon>
        <taxon>Trematoda</taxon>
        <taxon>Digenea</taxon>
        <taxon>Plagiorchiida</taxon>
        <taxon>Echinostomata</taxon>
        <taxon>Echinostomatoidea</taxon>
        <taxon>Echinostomatidae</taxon>
        <taxon>Echinostoma</taxon>
    </lineage>
</organism>
<accession>A0A182ZZN3</accession>
<reference evidence="1" key="1">
    <citation type="submission" date="2016-06" db="UniProtKB">
        <authorList>
            <consortium name="WormBaseParasite"/>
        </authorList>
    </citation>
    <scope>IDENTIFICATION</scope>
</reference>
<protein>
    <submittedName>
        <fullName evidence="1">FERM domain-containing protein</fullName>
    </submittedName>
</protein>